<reference evidence="2" key="1">
    <citation type="submission" date="2015-12" db="EMBL/GenBank/DDBJ databases">
        <title>De novo transcriptome assembly of four potential Pierce s Disease insect vectors from Arizona vineyards.</title>
        <authorList>
            <person name="Tassone E.E."/>
        </authorList>
    </citation>
    <scope>NUCLEOTIDE SEQUENCE</scope>
</reference>
<dbReference type="EMBL" id="GEDC01009284">
    <property type="protein sequence ID" value="JAS28014.1"/>
    <property type="molecule type" value="Transcribed_RNA"/>
</dbReference>
<feature type="signal peptide" evidence="1">
    <location>
        <begin position="1"/>
        <end position="17"/>
    </location>
</feature>
<name>A0A1B6DQQ1_9HEMI</name>
<evidence type="ECO:0000313" key="2">
    <source>
        <dbReference type="EMBL" id="JAS28014.1"/>
    </source>
</evidence>
<evidence type="ECO:0000256" key="1">
    <source>
        <dbReference type="SAM" id="SignalP"/>
    </source>
</evidence>
<accession>A0A1B6DQQ1</accession>
<protein>
    <recommendedName>
        <fullName evidence="3">Lipocalin/cytosolic fatty-acid binding domain-containing protein</fullName>
    </recommendedName>
</protein>
<proteinExistence type="predicted"/>
<evidence type="ECO:0008006" key="3">
    <source>
        <dbReference type="Google" id="ProtNLM"/>
    </source>
</evidence>
<dbReference type="SUPFAM" id="SSF50814">
    <property type="entry name" value="Lipocalins"/>
    <property type="match status" value="1"/>
</dbReference>
<dbReference type="Gene3D" id="2.40.128.20">
    <property type="match status" value="1"/>
</dbReference>
<organism evidence="2">
    <name type="scientific">Clastoptera arizonana</name>
    <name type="common">Arizona spittle bug</name>
    <dbReference type="NCBI Taxonomy" id="38151"/>
    <lineage>
        <taxon>Eukaryota</taxon>
        <taxon>Metazoa</taxon>
        <taxon>Ecdysozoa</taxon>
        <taxon>Arthropoda</taxon>
        <taxon>Hexapoda</taxon>
        <taxon>Insecta</taxon>
        <taxon>Pterygota</taxon>
        <taxon>Neoptera</taxon>
        <taxon>Paraneoptera</taxon>
        <taxon>Hemiptera</taxon>
        <taxon>Auchenorrhyncha</taxon>
        <taxon>Cercopoidea</taxon>
        <taxon>Clastopteridae</taxon>
        <taxon>Clastoptera</taxon>
    </lineage>
</organism>
<sequence length="196" mass="22174">MLTCVVWVFGLACSAYARDCASPNPVDTLLMDKFSGLWIIHGFTSANQTQRSHYKSARCAYEGISQISDKLYSYFFEIFIGDDVQNITGYLQVLQPGGGHLKRREVKNADFLEHTKLLYDYYVICVDYNKWTVVYDCAPIQPGLSSENIFLFGRPDTTYKELISMADVNDCLAQVVVPPVEGLIQITSQNCPNKRQ</sequence>
<dbReference type="AlphaFoldDB" id="A0A1B6DQQ1"/>
<dbReference type="InterPro" id="IPR012674">
    <property type="entry name" value="Calycin"/>
</dbReference>
<keyword evidence="1" id="KW-0732">Signal</keyword>
<feature type="chain" id="PRO_5008581445" description="Lipocalin/cytosolic fatty-acid binding domain-containing protein" evidence="1">
    <location>
        <begin position="18"/>
        <end position="196"/>
    </location>
</feature>
<gene>
    <name evidence="2" type="ORF">g.12534</name>
</gene>